<keyword evidence="3" id="KW-1185">Reference proteome</keyword>
<dbReference type="AlphaFoldDB" id="A0A2S7IMN9"/>
<sequence length="487" mass="55747">MKKRLLTLLWLAVTHVLFAQDSTQVIQFSMETDTITPVRNRLLDTYGDVFQTQVPARGIFKIIAPLGTGKTAFASQVVVPKGLNDQFQERIGSFRLGYERKIAPDWSINAELALPAGVGSYRVSSVRLMLETRWYYRMKERIRTGRSVNNVSENYLGLSLESTFRFMFERYPGQPQTGYSNQDIALVYGIQRRFKKRGLIDFSLRGGISTNRIRDVFNINSVNPEPITWFVETRTLIGLGFTRFSQPSSSQCEILSCFEPVRSLWKLDLNNPIRISNGTSLLRTSVAYERKLGSSPFSVQAEGGVYGRSSRYHGDSRQALVSQGSGFDEKQVQGNIALESRYYYNLNKRIRRGKQSDNLSGNFLTLGMQREHWLGRVRNYGGGIEDGVAVEWKKRSTYHQYFTDAYLAWGLQRRLFTNGFLELKTGLKVPLTTYASNQERYVSTTSGGALERVETNQRLYAQRQKMTPWSVHFFFDLKIGLAWAKRK</sequence>
<gene>
    <name evidence="2" type="ORF">C5O19_04460</name>
</gene>
<protein>
    <recommendedName>
        <fullName evidence="4">Outer membrane protein beta-barrel domain-containing protein</fullName>
    </recommendedName>
</protein>
<dbReference type="Proteomes" id="UP000239590">
    <property type="component" value="Unassembled WGS sequence"/>
</dbReference>
<comment type="caution">
    <text evidence="2">The sequence shown here is derived from an EMBL/GenBank/DDBJ whole genome shotgun (WGS) entry which is preliminary data.</text>
</comment>
<organism evidence="2 3">
    <name type="scientific">Siphonobacter curvatus</name>
    <dbReference type="NCBI Taxonomy" id="2094562"/>
    <lineage>
        <taxon>Bacteria</taxon>
        <taxon>Pseudomonadati</taxon>
        <taxon>Bacteroidota</taxon>
        <taxon>Cytophagia</taxon>
        <taxon>Cytophagales</taxon>
        <taxon>Cytophagaceae</taxon>
        <taxon>Siphonobacter</taxon>
    </lineage>
</organism>
<evidence type="ECO:0000256" key="1">
    <source>
        <dbReference type="SAM" id="SignalP"/>
    </source>
</evidence>
<reference evidence="3" key="1">
    <citation type="submission" date="2018-02" db="EMBL/GenBank/DDBJ databases">
        <title>Genome sequencing of Solimonas sp. HR-BB.</title>
        <authorList>
            <person name="Lee Y."/>
            <person name="Jeon C.O."/>
        </authorList>
    </citation>
    <scope>NUCLEOTIDE SEQUENCE [LARGE SCALE GENOMIC DNA]</scope>
    <source>
        <strain evidence="3">HR-U</strain>
    </source>
</reference>
<evidence type="ECO:0008006" key="4">
    <source>
        <dbReference type="Google" id="ProtNLM"/>
    </source>
</evidence>
<feature type="signal peptide" evidence="1">
    <location>
        <begin position="1"/>
        <end position="19"/>
    </location>
</feature>
<dbReference type="OrthoDB" id="912723at2"/>
<evidence type="ECO:0000313" key="3">
    <source>
        <dbReference type="Proteomes" id="UP000239590"/>
    </source>
</evidence>
<keyword evidence="1" id="KW-0732">Signal</keyword>
<accession>A0A2S7IMN9</accession>
<dbReference type="RefSeq" id="WP_104710084.1">
    <property type="nucleotide sequence ID" value="NZ_PTRA01000001.1"/>
</dbReference>
<dbReference type="EMBL" id="PTRA01000001">
    <property type="protein sequence ID" value="PQA58916.1"/>
    <property type="molecule type" value="Genomic_DNA"/>
</dbReference>
<proteinExistence type="predicted"/>
<evidence type="ECO:0000313" key="2">
    <source>
        <dbReference type="EMBL" id="PQA58916.1"/>
    </source>
</evidence>
<feature type="chain" id="PRO_5015566288" description="Outer membrane protein beta-barrel domain-containing protein" evidence="1">
    <location>
        <begin position="20"/>
        <end position="487"/>
    </location>
</feature>
<name>A0A2S7IMN9_9BACT</name>